<keyword evidence="13" id="KW-1185">Reference proteome</keyword>
<dbReference type="PROSITE" id="PS52015">
    <property type="entry name" value="TONB_CTD"/>
    <property type="match status" value="1"/>
</dbReference>
<dbReference type="Pfam" id="PF03544">
    <property type="entry name" value="TonB_C"/>
    <property type="match status" value="1"/>
</dbReference>
<reference evidence="12 13" key="1">
    <citation type="submission" date="2019-02" db="EMBL/GenBank/DDBJ databases">
        <title>Shewanella sp. D4-2 isolated from Dokdo Island.</title>
        <authorList>
            <person name="Baek K."/>
        </authorList>
    </citation>
    <scope>NUCLEOTIDE SEQUENCE [LARGE SCALE GENOMIC DNA]</scope>
    <source>
        <strain evidence="12 13">D4-2</strain>
    </source>
</reference>
<comment type="similarity">
    <text evidence="2 10">Belongs to the TonB family.</text>
</comment>
<dbReference type="InterPro" id="IPR037682">
    <property type="entry name" value="TonB_C"/>
</dbReference>
<evidence type="ECO:0000256" key="1">
    <source>
        <dbReference type="ARBA" id="ARBA00004383"/>
    </source>
</evidence>
<accession>A0A411PK14</accession>
<comment type="function">
    <text evidence="10">Interacts with outer membrane receptor proteins that carry out high-affinity binding and energy dependent uptake into the periplasmic space of specific substrates. It could act to transduce energy from the cytoplasmic membrane to specific energy-requiring processes in the outer membrane, resulting in the release into the periplasm of ligands bound by these outer membrane proteins.</text>
</comment>
<dbReference type="OrthoDB" id="1628901at2"/>
<dbReference type="Gene3D" id="3.30.1150.10">
    <property type="match status" value="1"/>
</dbReference>
<evidence type="ECO:0000256" key="2">
    <source>
        <dbReference type="ARBA" id="ARBA00006555"/>
    </source>
</evidence>
<protein>
    <recommendedName>
        <fullName evidence="10">Protein TonB</fullName>
    </recommendedName>
</protein>
<dbReference type="GO" id="GO:0055085">
    <property type="term" value="P:transmembrane transport"/>
    <property type="evidence" value="ECO:0007669"/>
    <property type="project" value="InterPro"/>
</dbReference>
<dbReference type="NCBIfam" id="TIGR01352">
    <property type="entry name" value="tonB_Cterm"/>
    <property type="match status" value="1"/>
</dbReference>
<dbReference type="FunFam" id="3.30.1150.10:FF:000006">
    <property type="entry name" value="Protein TonB"/>
    <property type="match status" value="1"/>
</dbReference>
<dbReference type="GO" id="GO:0030288">
    <property type="term" value="C:outer membrane-bounded periplasmic space"/>
    <property type="evidence" value="ECO:0007669"/>
    <property type="project" value="InterPro"/>
</dbReference>
<sequence length="223" mass="24013">MTNHSSCFAAQSVTSTSVSQTPFVQWLISRSVISSIGAIVTFGLFVFMAQLIKTDHIYVDSPSNAPQFDIGFVAKPEPKVTKKSYIEPQPLPVKVDRIAPPAVDTSGADALITNVPAPVIENNPEVFGQTKANSDAIPVVQVEPQYPVIAARDGKEGYVVVMFDISAAGGVLNAKVIEAEPKRTFNRAALQAISNWKYKPKLIDGKAVAQTGLQVRLDFALDN</sequence>
<dbReference type="SUPFAM" id="SSF74653">
    <property type="entry name" value="TolA/TonB C-terminal domain"/>
    <property type="match status" value="1"/>
</dbReference>
<dbReference type="Proteomes" id="UP000291106">
    <property type="component" value="Chromosome"/>
</dbReference>
<evidence type="ECO:0000256" key="8">
    <source>
        <dbReference type="ARBA" id="ARBA00022989"/>
    </source>
</evidence>
<keyword evidence="6 10" id="KW-0812">Transmembrane</keyword>
<dbReference type="AlphaFoldDB" id="A0A411PK14"/>
<dbReference type="RefSeq" id="WP_130601351.1">
    <property type="nucleotide sequence ID" value="NZ_CP036200.1"/>
</dbReference>
<evidence type="ECO:0000256" key="10">
    <source>
        <dbReference type="RuleBase" id="RU362123"/>
    </source>
</evidence>
<keyword evidence="5 10" id="KW-0997">Cell inner membrane</keyword>
<gene>
    <name evidence="12" type="ORF">EXU30_14990</name>
</gene>
<dbReference type="PRINTS" id="PR01374">
    <property type="entry name" value="TONBPROTEIN"/>
</dbReference>
<evidence type="ECO:0000256" key="4">
    <source>
        <dbReference type="ARBA" id="ARBA00022475"/>
    </source>
</evidence>
<dbReference type="GO" id="GO:0031992">
    <property type="term" value="F:energy transducer activity"/>
    <property type="evidence" value="ECO:0007669"/>
    <property type="project" value="InterPro"/>
</dbReference>
<feature type="transmembrane region" description="Helical" evidence="10">
    <location>
        <begin position="32"/>
        <end position="52"/>
    </location>
</feature>
<dbReference type="GO" id="GO:0005886">
    <property type="term" value="C:plasma membrane"/>
    <property type="evidence" value="ECO:0007669"/>
    <property type="project" value="UniProtKB-SubCell"/>
</dbReference>
<comment type="subcellular location">
    <subcellularLocation>
        <location evidence="1 10">Cell inner membrane</location>
        <topology evidence="1 10">Single-pass membrane protein</topology>
        <orientation evidence="1 10">Periplasmic side</orientation>
    </subcellularLocation>
</comment>
<organism evidence="12 13">
    <name type="scientific">Shewanella maritima</name>
    <dbReference type="NCBI Taxonomy" id="2520507"/>
    <lineage>
        <taxon>Bacteria</taxon>
        <taxon>Pseudomonadati</taxon>
        <taxon>Pseudomonadota</taxon>
        <taxon>Gammaproteobacteria</taxon>
        <taxon>Alteromonadales</taxon>
        <taxon>Shewanellaceae</taxon>
        <taxon>Shewanella</taxon>
    </lineage>
</organism>
<feature type="domain" description="TonB C-terminal" evidence="11">
    <location>
        <begin position="131"/>
        <end position="223"/>
    </location>
</feature>
<dbReference type="KEGG" id="smai:EXU30_14990"/>
<evidence type="ECO:0000256" key="3">
    <source>
        <dbReference type="ARBA" id="ARBA00022448"/>
    </source>
</evidence>
<dbReference type="InterPro" id="IPR051045">
    <property type="entry name" value="TonB-dependent_transducer"/>
</dbReference>
<dbReference type="GO" id="GO:0015031">
    <property type="term" value="P:protein transport"/>
    <property type="evidence" value="ECO:0007669"/>
    <property type="project" value="UniProtKB-UniRule"/>
</dbReference>
<evidence type="ECO:0000259" key="11">
    <source>
        <dbReference type="PROSITE" id="PS52015"/>
    </source>
</evidence>
<dbReference type="EMBL" id="CP036200">
    <property type="protein sequence ID" value="QBF83838.1"/>
    <property type="molecule type" value="Genomic_DNA"/>
</dbReference>
<keyword evidence="7 10" id="KW-0653">Protein transport</keyword>
<dbReference type="InterPro" id="IPR006260">
    <property type="entry name" value="TonB/TolA_C"/>
</dbReference>
<keyword evidence="3 10" id="KW-0813">Transport</keyword>
<keyword evidence="4 10" id="KW-1003">Cell membrane</keyword>
<keyword evidence="10" id="KW-0735">Signal-anchor</keyword>
<dbReference type="GO" id="GO:0015891">
    <property type="term" value="P:siderophore transport"/>
    <property type="evidence" value="ECO:0007669"/>
    <property type="project" value="InterPro"/>
</dbReference>
<keyword evidence="9 10" id="KW-0472">Membrane</keyword>
<dbReference type="InterPro" id="IPR003538">
    <property type="entry name" value="TonB"/>
</dbReference>
<proteinExistence type="inferred from homology"/>
<evidence type="ECO:0000256" key="6">
    <source>
        <dbReference type="ARBA" id="ARBA00022692"/>
    </source>
</evidence>
<evidence type="ECO:0000256" key="7">
    <source>
        <dbReference type="ARBA" id="ARBA00022927"/>
    </source>
</evidence>
<keyword evidence="8 10" id="KW-1133">Transmembrane helix</keyword>
<evidence type="ECO:0000256" key="9">
    <source>
        <dbReference type="ARBA" id="ARBA00023136"/>
    </source>
</evidence>
<evidence type="ECO:0000256" key="5">
    <source>
        <dbReference type="ARBA" id="ARBA00022519"/>
    </source>
</evidence>
<dbReference type="PANTHER" id="PTHR33446:SF14">
    <property type="entry name" value="PROTEIN TONB"/>
    <property type="match status" value="1"/>
</dbReference>
<dbReference type="PANTHER" id="PTHR33446">
    <property type="entry name" value="PROTEIN TONB-RELATED"/>
    <property type="match status" value="1"/>
</dbReference>
<evidence type="ECO:0000313" key="12">
    <source>
        <dbReference type="EMBL" id="QBF83838.1"/>
    </source>
</evidence>
<name>A0A411PK14_9GAMM</name>
<evidence type="ECO:0000313" key="13">
    <source>
        <dbReference type="Proteomes" id="UP000291106"/>
    </source>
</evidence>